<dbReference type="SUPFAM" id="SSF54909">
    <property type="entry name" value="Dimeric alpha+beta barrel"/>
    <property type="match status" value="1"/>
</dbReference>
<protein>
    <submittedName>
        <fullName evidence="2">Antibiotic biosynthesis monooxygenase</fullName>
    </submittedName>
</protein>
<keyword evidence="3" id="KW-1185">Reference proteome</keyword>
<dbReference type="Proteomes" id="UP000617634">
    <property type="component" value="Unassembled WGS sequence"/>
</dbReference>
<dbReference type="Pfam" id="PF03992">
    <property type="entry name" value="ABM"/>
    <property type="match status" value="1"/>
</dbReference>
<gene>
    <name evidence="2" type="ORF">I5E68_16285</name>
</gene>
<evidence type="ECO:0000313" key="2">
    <source>
        <dbReference type="EMBL" id="MBH0114506.1"/>
    </source>
</evidence>
<organism evidence="2 3">
    <name type="scientific">Novosphingobium aureum</name>
    <dbReference type="NCBI Taxonomy" id="2792964"/>
    <lineage>
        <taxon>Bacteria</taxon>
        <taxon>Pseudomonadati</taxon>
        <taxon>Pseudomonadota</taxon>
        <taxon>Alphaproteobacteria</taxon>
        <taxon>Sphingomonadales</taxon>
        <taxon>Sphingomonadaceae</taxon>
        <taxon>Novosphingobium</taxon>
    </lineage>
</organism>
<accession>A0A931MMU3</accession>
<keyword evidence="2" id="KW-0503">Monooxygenase</keyword>
<sequence>MRIIVAGWLIYEGGAQGGEATCRDIITGAADHIASSRGETGCIAYNWAIDPLEPGKIHVFEEWESVEHLLGHFRHPSYLAMRAHLEKWTITGFGVQIYAASGIEQVYDETGWPRREIFGVSLPD</sequence>
<name>A0A931MMU3_9SPHN</name>
<comment type="caution">
    <text evidence="2">The sequence shown here is derived from an EMBL/GenBank/DDBJ whole genome shotgun (WGS) entry which is preliminary data.</text>
</comment>
<dbReference type="Gene3D" id="3.30.70.100">
    <property type="match status" value="1"/>
</dbReference>
<dbReference type="PROSITE" id="PS51725">
    <property type="entry name" value="ABM"/>
    <property type="match status" value="1"/>
</dbReference>
<evidence type="ECO:0000259" key="1">
    <source>
        <dbReference type="PROSITE" id="PS51725"/>
    </source>
</evidence>
<dbReference type="EMBL" id="JADZGI010000003">
    <property type="protein sequence ID" value="MBH0114506.1"/>
    <property type="molecule type" value="Genomic_DNA"/>
</dbReference>
<feature type="domain" description="ABM" evidence="1">
    <location>
        <begin position="2"/>
        <end position="98"/>
    </location>
</feature>
<keyword evidence="2" id="KW-0560">Oxidoreductase</keyword>
<proteinExistence type="predicted"/>
<evidence type="ECO:0000313" key="3">
    <source>
        <dbReference type="Proteomes" id="UP000617634"/>
    </source>
</evidence>
<dbReference type="RefSeq" id="WP_197165963.1">
    <property type="nucleotide sequence ID" value="NZ_JADZGI010000003.1"/>
</dbReference>
<dbReference type="InterPro" id="IPR007138">
    <property type="entry name" value="ABM_dom"/>
</dbReference>
<dbReference type="GO" id="GO:0004497">
    <property type="term" value="F:monooxygenase activity"/>
    <property type="evidence" value="ECO:0007669"/>
    <property type="project" value="UniProtKB-KW"/>
</dbReference>
<dbReference type="InterPro" id="IPR011008">
    <property type="entry name" value="Dimeric_a/b-barrel"/>
</dbReference>
<dbReference type="AlphaFoldDB" id="A0A931MMU3"/>
<reference evidence="2" key="1">
    <citation type="submission" date="2020-11" db="EMBL/GenBank/DDBJ databases">
        <title>Novosphingobium aureum sp. nov., a marine bacterium isolated from sediment of a salt flat.</title>
        <authorList>
            <person name="Yoo Y."/>
            <person name="Kim J.-J."/>
        </authorList>
    </citation>
    <scope>NUCLEOTIDE SEQUENCE</scope>
    <source>
        <strain evidence="2">YJ-S2-02</strain>
    </source>
</reference>